<dbReference type="EMBL" id="AP020630">
    <property type="protein sequence ID" value="BBN68130.1"/>
    <property type="molecule type" value="Genomic_DNA"/>
</dbReference>
<dbReference type="Gene3D" id="3.10.10.10">
    <property type="entry name" value="HIV Type 1 Reverse Transcriptase, subunit A, domain 1"/>
    <property type="match status" value="1"/>
</dbReference>
<accession>A0A5H2Y4Y0</accession>
<dbReference type="InterPro" id="IPR051320">
    <property type="entry name" value="Viral_Replic_Matur_Polypro"/>
</dbReference>
<dbReference type="InterPro" id="IPR043128">
    <property type="entry name" value="Rev_trsase/Diguanyl_cyclase"/>
</dbReference>
<protein>
    <recommendedName>
        <fullName evidence="2">Transposable element protein</fullName>
    </recommendedName>
</protein>
<gene>
    <name evidence="1" type="ORF">Prudu_293S000300</name>
</gene>
<dbReference type="PANTHER" id="PTHR33064">
    <property type="entry name" value="POL PROTEIN"/>
    <property type="match status" value="1"/>
</dbReference>
<evidence type="ECO:0000313" key="1">
    <source>
        <dbReference type="EMBL" id="BBN68130.1"/>
    </source>
</evidence>
<reference evidence="1" key="1">
    <citation type="journal article" date="2019" name="Science">
        <title>Mutation of a bHLH transcription factor allowed almond domestication.</title>
        <authorList>
            <person name="Sanchez-Perez R."/>
            <person name="Pavan S."/>
            <person name="Mazzeo R."/>
            <person name="Moldovan C."/>
            <person name="Aiese Cigliano R."/>
            <person name="Del Cueto J."/>
            <person name="Ricciardi F."/>
            <person name="Lotti C."/>
            <person name="Ricciardi L."/>
            <person name="Dicenta F."/>
            <person name="Lopez-Marques R.L."/>
            <person name="Lindberg Moller B."/>
        </authorList>
    </citation>
    <scope>NUCLEOTIDE SEQUENCE</scope>
</reference>
<dbReference type="Gene3D" id="3.30.70.270">
    <property type="match status" value="1"/>
</dbReference>
<name>A0A5H2Y4Y0_PRUDU</name>
<evidence type="ECO:0008006" key="2">
    <source>
        <dbReference type="Google" id="ProtNLM"/>
    </source>
</evidence>
<feature type="non-terminal residue" evidence="1">
    <location>
        <position position="1"/>
    </location>
</feature>
<proteinExistence type="predicted"/>
<feature type="non-terminal residue" evidence="1">
    <location>
        <position position="272"/>
    </location>
</feature>
<organism evidence="1">
    <name type="scientific">Prunus dulcis</name>
    <name type="common">Almond</name>
    <name type="synonym">Amygdalus dulcis</name>
    <dbReference type="NCBI Taxonomy" id="3755"/>
    <lineage>
        <taxon>Eukaryota</taxon>
        <taxon>Viridiplantae</taxon>
        <taxon>Streptophyta</taxon>
        <taxon>Embryophyta</taxon>
        <taxon>Tracheophyta</taxon>
        <taxon>Spermatophyta</taxon>
        <taxon>Magnoliopsida</taxon>
        <taxon>eudicotyledons</taxon>
        <taxon>Gunneridae</taxon>
        <taxon>Pentapetalae</taxon>
        <taxon>rosids</taxon>
        <taxon>fabids</taxon>
        <taxon>Rosales</taxon>
        <taxon>Rosaceae</taxon>
        <taxon>Amygdaloideae</taxon>
        <taxon>Amygdaleae</taxon>
        <taxon>Prunus</taxon>
    </lineage>
</organism>
<sequence length="272" mass="31631">IIYPISDSKWVSPTQIVPKKSGVTVFENDKGEMVPTRVTARRRMCIDYRKLNSVTRKDHSPLPFLDQILERVAGHIMFLSGFYGRFIENFSAIARPLNNLLEKDAKFDWNYACQEAFEKLIKMLTSTPVMQPPNWSIPFEIMCEARGSSRPRKRQEACCYLLRKQNFELCTEKLHYNSKRIACCLIPLHWTLSKLSKVGQNYSTLHLFPGKLRTKWTGPFIVKRVFQYGTVEVEDPNNRNIFKVNGQRLKPYLGICVPEDETISLNELVYQD</sequence>
<dbReference type="PANTHER" id="PTHR33064:SF37">
    <property type="entry name" value="RIBONUCLEASE H"/>
    <property type="match status" value="1"/>
</dbReference>
<dbReference type="AlphaFoldDB" id="A0A5H2Y4Y0"/>
<dbReference type="InterPro" id="IPR043502">
    <property type="entry name" value="DNA/RNA_pol_sf"/>
</dbReference>
<dbReference type="SUPFAM" id="SSF56672">
    <property type="entry name" value="DNA/RNA polymerases"/>
    <property type="match status" value="1"/>
</dbReference>